<feature type="non-terminal residue" evidence="2">
    <location>
        <position position="193"/>
    </location>
</feature>
<dbReference type="InterPro" id="IPR003959">
    <property type="entry name" value="ATPase_AAA_core"/>
</dbReference>
<name>A0A7C8IED0_9PLEO</name>
<sequence length="193" mass="21817">KGLIMLLHGAPGVGKTCTAECVAAKHGRPLFPITCGDLGTTPTEVETNLDFNFQLAESWGCVLLLDEADVFLAEKRRKDVNQNALVSVFLCALEYYRGILFLTTNRVGTIDEAFRSRIHLTLYYPPLDMDKTEAIWKHHLNRLDLHERKPVSGDRDDILEYAKQLFNRQSTVDKVVWNGRQIRNAFQTAVALA</sequence>
<dbReference type="Pfam" id="PF23232">
    <property type="entry name" value="AAA_lid_13"/>
    <property type="match status" value="1"/>
</dbReference>
<dbReference type="InterPro" id="IPR027417">
    <property type="entry name" value="P-loop_NTPase"/>
</dbReference>
<feature type="non-terminal residue" evidence="2">
    <location>
        <position position="1"/>
    </location>
</feature>
<dbReference type="AlphaFoldDB" id="A0A7C8IED0"/>
<protein>
    <submittedName>
        <fullName evidence="2">P-loop containing nucleoside triphosphate hydrolase protein</fullName>
    </submittedName>
</protein>
<dbReference type="GO" id="GO:0005524">
    <property type="term" value="F:ATP binding"/>
    <property type="evidence" value="ECO:0007669"/>
    <property type="project" value="InterPro"/>
</dbReference>
<gene>
    <name evidence="2" type="ORF">BDV95DRAFT_443232</name>
</gene>
<dbReference type="SUPFAM" id="SSF52540">
    <property type="entry name" value="P-loop containing nucleoside triphosphate hydrolases"/>
    <property type="match status" value="1"/>
</dbReference>
<dbReference type="SMART" id="SM00382">
    <property type="entry name" value="AAA"/>
    <property type="match status" value="1"/>
</dbReference>
<dbReference type="InterPro" id="IPR056599">
    <property type="entry name" value="AAA_lid_fung"/>
</dbReference>
<dbReference type="PANTHER" id="PTHR46411:SF2">
    <property type="entry name" value="AAA+ ATPASE DOMAIN-CONTAINING PROTEIN"/>
    <property type="match status" value="1"/>
</dbReference>
<evidence type="ECO:0000313" key="2">
    <source>
        <dbReference type="EMBL" id="KAF2874872.1"/>
    </source>
</evidence>
<dbReference type="EMBL" id="JAADJZ010000005">
    <property type="protein sequence ID" value="KAF2874872.1"/>
    <property type="molecule type" value="Genomic_DNA"/>
</dbReference>
<dbReference type="GO" id="GO:0016887">
    <property type="term" value="F:ATP hydrolysis activity"/>
    <property type="evidence" value="ECO:0007669"/>
    <property type="project" value="InterPro"/>
</dbReference>
<dbReference type="CDD" id="cd19481">
    <property type="entry name" value="RecA-like_protease"/>
    <property type="match status" value="1"/>
</dbReference>
<dbReference type="Proteomes" id="UP000481861">
    <property type="component" value="Unassembled WGS sequence"/>
</dbReference>
<feature type="domain" description="AAA+ ATPase" evidence="1">
    <location>
        <begin position="1"/>
        <end position="128"/>
    </location>
</feature>
<comment type="caution">
    <text evidence="2">The sequence shown here is derived from an EMBL/GenBank/DDBJ whole genome shotgun (WGS) entry which is preliminary data.</text>
</comment>
<dbReference type="InterPro" id="IPR003593">
    <property type="entry name" value="AAA+_ATPase"/>
</dbReference>
<evidence type="ECO:0000259" key="1">
    <source>
        <dbReference type="SMART" id="SM00382"/>
    </source>
</evidence>
<keyword evidence="2" id="KW-0378">Hydrolase</keyword>
<accession>A0A7C8IED0</accession>
<dbReference type="Pfam" id="PF00004">
    <property type="entry name" value="AAA"/>
    <property type="match status" value="1"/>
</dbReference>
<organism evidence="2 3">
    <name type="scientific">Massariosphaeria phaeospora</name>
    <dbReference type="NCBI Taxonomy" id="100035"/>
    <lineage>
        <taxon>Eukaryota</taxon>
        <taxon>Fungi</taxon>
        <taxon>Dikarya</taxon>
        <taxon>Ascomycota</taxon>
        <taxon>Pezizomycotina</taxon>
        <taxon>Dothideomycetes</taxon>
        <taxon>Pleosporomycetidae</taxon>
        <taxon>Pleosporales</taxon>
        <taxon>Pleosporales incertae sedis</taxon>
        <taxon>Massariosphaeria</taxon>
    </lineage>
</organism>
<evidence type="ECO:0000313" key="3">
    <source>
        <dbReference type="Proteomes" id="UP000481861"/>
    </source>
</evidence>
<dbReference type="OrthoDB" id="10042665at2759"/>
<keyword evidence="3" id="KW-1185">Reference proteome</keyword>
<reference evidence="2 3" key="1">
    <citation type="submission" date="2020-01" db="EMBL/GenBank/DDBJ databases">
        <authorList>
            <consortium name="DOE Joint Genome Institute"/>
            <person name="Haridas S."/>
            <person name="Albert R."/>
            <person name="Binder M."/>
            <person name="Bloem J."/>
            <person name="Labutti K."/>
            <person name="Salamov A."/>
            <person name="Andreopoulos B."/>
            <person name="Baker S.E."/>
            <person name="Barry K."/>
            <person name="Bills G."/>
            <person name="Bluhm B.H."/>
            <person name="Cannon C."/>
            <person name="Castanera R."/>
            <person name="Culley D.E."/>
            <person name="Daum C."/>
            <person name="Ezra D."/>
            <person name="Gonzalez J.B."/>
            <person name="Henrissat B."/>
            <person name="Kuo A."/>
            <person name="Liang C."/>
            <person name="Lipzen A."/>
            <person name="Lutzoni F."/>
            <person name="Magnuson J."/>
            <person name="Mondo S."/>
            <person name="Nolan M."/>
            <person name="Ohm R."/>
            <person name="Pangilinan J."/>
            <person name="Park H.-J.H."/>
            <person name="Ramirez L."/>
            <person name="Alfaro M."/>
            <person name="Sun H."/>
            <person name="Tritt A."/>
            <person name="Yoshinaga Y."/>
            <person name="Zwiers L.-H.L."/>
            <person name="Turgeon B.G."/>
            <person name="Goodwin S.B."/>
            <person name="Spatafora J.W."/>
            <person name="Crous P.W."/>
            <person name="Grigoriev I.V."/>
        </authorList>
    </citation>
    <scope>NUCLEOTIDE SEQUENCE [LARGE SCALE GENOMIC DNA]</scope>
    <source>
        <strain evidence="2 3">CBS 611.86</strain>
    </source>
</reference>
<dbReference type="PANTHER" id="PTHR46411">
    <property type="entry name" value="FAMILY ATPASE, PUTATIVE-RELATED"/>
    <property type="match status" value="1"/>
</dbReference>
<proteinExistence type="predicted"/>
<dbReference type="Gene3D" id="3.40.50.300">
    <property type="entry name" value="P-loop containing nucleotide triphosphate hydrolases"/>
    <property type="match status" value="1"/>
</dbReference>